<reference evidence="2" key="2">
    <citation type="submission" date="2025-09" db="UniProtKB">
        <authorList>
            <consortium name="Ensembl"/>
        </authorList>
    </citation>
    <scope>IDENTIFICATION</scope>
</reference>
<dbReference type="SUPFAM" id="SSF56235">
    <property type="entry name" value="N-terminal nucleophile aminohydrolases (Ntn hydrolases)"/>
    <property type="match status" value="1"/>
</dbReference>
<dbReference type="GeneTree" id="ENSGT00940000155114"/>
<accession>A0A670ZKD5</accession>
<dbReference type="GO" id="GO:0005737">
    <property type="term" value="C:cytoplasm"/>
    <property type="evidence" value="ECO:0007669"/>
    <property type="project" value="TreeGrafter"/>
</dbReference>
<dbReference type="InterPro" id="IPR029055">
    <property type="entry name" value="Ntn_hydrolases_N"/>
</dbReference>
<organism evidence="2 3">
    <name type="scientific">Pseudonaja textilis</name>
    <name type="common">Eastern brown snake</name>
    <dbReference type="NCBI Taxonomy" id="8673"/>
    <lineage>
        <taxon>Eukaryota</taxon>
        <taxon>Metazoa</taxon>
        <taxon>Chordata</taxon>
        <taxon>Craniata</taxon>
        <taxon>Vertebrata</taxon>
        <taxon>Euteleostomi</taxon>
        <taxon>Lepidosauria</taxon>
        <taxon>Squamata</taxon>
        <taxon>Bifurcata</taxon>
        <taxon>Unidentata</taxon>
        <taxon>Episquamata</taxon>
        <taxon>Toxicofera</taxon>
        <taxon>Serpentes</taxon>
        <taxon>Colubroidea</taxon>
        <taxon>Elapidae</taxon>
        <taxon>Hydrophiinae</taxon>
        <taxon>Pseudonaja</taxon>
    </lineage>
</organism>
<name>A0A670ZKD5_PSETE</name>
<dbReference type="GO" id="GO:0005839">
    <property type="term" value="C:proteasome core complex"/>
    <property type="evidence" value="ECO:0007669"/>
    <property type="project" value="InterPro"/>
</dbReference>
<dbReference type="PANTHER" id="PTHR32194">
    <property type="entry name" value="METALLOPROTEASE TLDD"/>
    <property type="match status" value="1"/>
</dbReference>
<dbReference type="Ensembl" id="ENSPTXT00000024013.1">
    <property type="protein sequence ID" value="ENSPTXP00000023288.1"/>
    <property type="gene ID" value="ENSPTXG00000016130.1"/>
</dbReference>
<dbReference type="GO" id="GO:0051603">
    <property type="term" value="P:proteolysis involved in protein catabolic process"/>
    <property type="evidence" value="ECO:0007669"/>
    <property type="project" value="InterPro"/>
</dbReference>
<dbReference type="Proteomes" id="UP000472273">
    <property type="component" value="Unplaced"/>
</dbReference>
<dbReference type="Pfam" id="PF00227">
    <property type="entry name" value="Proteasome"/>
    <property type="match status" value="1"/>
</dbReference>
<proteinExistence type="predicted"/>
<evidence type="ECO:0000313" key="3">
    <source>
        <dbReference type="Proteomes" id="UP000472273"/>
    </source>
</evidence>
<evidence type="ECO:0000256" key="1">
    <source>
        <dbReference type="SAM" id="MobiDB-lite"/>
    </source>
</evidence>
<gene>
    <name evidence="2" type="primary">PSMB6</name>
</gene>
<dbReference type="PANTHER" id="PTHR32194:SF14">
    <property type="entry name" value="PROTEASOME SUBUNIT BETA"/>
    <property type="match status" value="1"/>
</dbReference>
<dbReference type="Gene3D" id="3.60.20.10">
    <property type="entry name" value="Glutamine Phosphoribosylpyrophosphate, subunit 1, domain 1"/>
    <property type="match status" value="1"/>
</dbReference>
<sequence length="174" mass="18791">RLPAGLPQVGLHRGGAPSGGPTPHKDPEPLIHRWRRRGLPGIELDQQPLVHTAASLFKETCYRYREELTAGILVAGWDRLKGGQVYAVPMGGMMVRQPFSIGGSGSSYIYGFVDVSYKPGMTKEECLTFTANALALAMDRDGSSGGVIRLAAITKDGVERKVILGNQLPRFSSI</sequence>
<reference evidence="2" key="1">
    <citation type="submission" date="2025-08" db="UniProtKB">
        <authorList>
            <consortium name="Ensembl"/>
        </authorList>
    </citation>
    <scope>IDENTIFICATION</scope>
</reference>
<dbReference type="AlphaFoldDB" id="A0A670ZKD5"/>
<dbReference type="InterPro" id="IPR023333">
    <property type="entry name" value="Proteasome_suB-type"/>
</dbReference>
<dbReference type="InterPro" id="IPR001353">
    <property type="entry name" value="Proteasome_sua/b"/>
</dbReference>
<protein>
    <submittedName>
        <fullName evidence="2">Proteasome 20S subunit beta 6</fullName>
    </submittedName>
</protein>
<keyword evidence="3" id="KW-1185">Reference proteome</keyword>
<feature type="region of interest" description="Disordered" evidence="1">
    <location>
        <begin position="1"/>
        <end position="29"/>
    </location>
</feature>
<evidence type="ECO:0000313" key="2">
    <source>
        <dbReference type="Ensembl" id="ENSPTXP00000023288.1"/>
    </source>
</evidence>